<dbReference type="PROSITE" id="PS50039">
    <property type="entry name" value="FORK_HEAD_3"/>
    <property type="match status" value="1"/>
</dbReference>
<name>A0A8H5HAK6_9AGAR</name>
<gene>
    <name evidence="6" type="ORF">D9615_005770</name>
</gene>
<sequence>MSRPNRQGFLPNSYIHPQPYNPFTVPRSYNHSPDGSETGGGDGGTHGQPPANYGAPNTATYDVLSAISYGPPLPPQTGQPQSQTRTTSSAGVSLYHGINDYNFSHTLGPQTSSHQIDPYLSGYLDGAQPQLHRPEVYHSARHGGSQWGSPDLGFQGQHLNAPVYSSDQNILGGTPGLSRRGITRDASVSQLPVHPGVSRSQPGVSYDHQYWPQENHSPSSTYSSSPSPSPDGSPNIKQDDSPSIIPLTLSPIETQGPVPSVEEYLRREINFGPNQAVRLSSLPDPPPGQRPAITLKLLVALAIFSSRHQRLTLQEIYKAIEERFPYYRDQPLAGNKTKRWQSSIRHNLSLESIFTNDSRPIAEPGKGGYWSLTNQGGFGQKRDRRRRSKAEKERIKAEEEDQWMEEDDSNDAFSNDEKQLGPSSGVRRTARSSRSPYTSSPQVMSSSLTGRTMTNSPVSYDSAAIFGQASLSAPAMGHMRYLGQHPSRTQSLPIMGGQPRPQQNRNRPATLPMPVMHAYPPNAGVEDPRRFRAGPRQSSSQDAMDVDDEEYERAQNSRDSDKGKRRAYD</sequence>
<feature type="domain" description="Fork-head" evidence="5">
    <location>
        <begin position="290"/>
        <end position="388"/>
    </location>
</feature>
<keyword evidence="7" id="KW-1185">Reference proteome</keyword>
<dbReference type="GO" id="GO:0000978">
    <property type="term" value="F:RNA polymerase II cis-regulatory region sequence-specific DNA binding"/>
    <property type="evidence" value="ECO:0007669"/>
    <property type="project" value="TreeGrafter"/>
</dbReference>
<dbReference type="InterPro" id="IPR001766">
    <property type="entry name" value="Fork_head_dom"/>
</dbReference>
<evidence type="ECO:0000313" key="6">
    <source>
        <dbReference type="EMBL" id="KAF5379660.1"/>
    </source>
</evidence>
<dbReference type="Proteomes" id="UP000565441">
    <property type="component" value="Unassembled WGS sequence"/>
</dbReference>
<comment type="subcellular location">
    <subcellularLocation>
        <location evidence="3">Nucleus</location>
    </subcellularLocation>
</comment>
<dbReference type="InterPro" id="IPR036390">
    <property type="entry name" value="WH_DNA-bd_sf"/>
</dbReference>
<accession>A0A8H5HAK6</accession>
<feature type="compositionally biased region" description="Gly residues" evidence="4">
    <location>
        <begin position="37"/>
        <end position="46"/>
    </location>
</feature>
<dbReference type="PANTHER" id="PTHR11829">
    <property type="entry name" value="FORKHEAD BOX PROTEIN"/>
    <property type="match status" value="1"/>
</dbReference>
<feature type="compositionally biased region" description="Basic and acidic residues" evidence="4">
    <location>
        <begin position="552"/>
        <end position="569"/>
    </location>
</feature>
<evidence type="ECO:0000259" key="5">
    <source>
        <dbReference type="PROSITE" id="PS50039"/>
    </source>
</evidence>
<dbReference type="GO" id="GO:0005634">
    <property type="term" value="C:nucleus"/>
    <property type="evidence" value="ECO:0007669"/>
    <property type="project" value="UniProtKB-SubCell"/>
</dbReference>
<proteinExistence type="predicted"/>
<dbReference type="InterPro" id="IPR030456">
    <property type="entry name" value="TF_fork_head_CS_2"/>
</dbReference>
<dbReference type="AlphaFoldDB" id="A0A8H5HAK6"/>
<feature type="region of interest" description="Disordered" evidence="4">
    <location>
        <begin position="486"/>
        <end position="569"/>
    </location>
</feature>
<evidence type="ECO:0000256" key="3">
    <source>
        <dbReference type="PROSITE-ProRule" id="PRU00089"/>
    </source>
</evidence>
<evidence type="ECO:0000256" key="2">
    <source>
        <dbReference type="ARBA" id="ARBA00023242"/>
    </source>
</evidence>
<feature type="region of interest" description="Disordered" evidence="4">
    <location>
        <begin position="187"/>
        <end position="252"/>
    </location>
</feature>
<feature type="compositionally biased region" description="Low complexity" evidence="4">
    <location>
        <begin position="217"/>
        <end position="234"/>
    </location>
</feature>
<feature type="compositionally biased region" description="Polar residues" evidence="4">
    <location>
        <begin position="432"/>
        <end position="450"/>
    </location>
</feature>
<dbReference type="OrthoDB" id="5954824at2759"/>
<evidence type="ECO:0000313" key="7">
    <source>
        <dbReference type="Proteomes" id="UP000565441"/>
    </source>
</evidence>
<evidence type="ECO:0000256" key="4">
    <source>
        <dbReference type="SAM" id="MobiDB-lite"/>
    </source>
</evidence>
<keyword evidence="2 3" id="KW-0539">Nucleus</keyword>
<feature type="compositionally biased region" description="Low complexity" evidence="4">
    <location>
        <begin position="78"/>
        <end position="89"/>
    </location>
</feature>
<dbReference type="SUPFAM" id="SSF46785">
    <property type="entry name" value="Winged helix' DNA-binding domain"/>
    <property type="match status" value="1"/>
</dbReference>
<dbReference type="PROSITE" id="PS00658">
    <property type="entry name" value="FORK_HEAD_2"/>
    <property type="match status" value="1"/>
</dbReference>
<comment type="caution">
    <text evidence="6">The sequence shown here is derived from an EMBL/GenBank/DDBJ whole genome shotgun (WGS) entry which is preliminary data.</text>
</comment>
<dbReference type="GO" id="GO:0000981">
    <property type="term" value="F:DNA-binding transcription factor activity, RNA polymerase II-specific"/>
    <property type="evidence" value="ECO:0007669"/>
    <property type="project" value="TreeGrafter"/>
</dbReference>
<dbReference type="SMART" id="SM00339">
    <property type="entry name" value="FH"/>
    <property type="match status" value="1"/>
</dbReference>
<dbReference type="EMBL" id="JAACJP010000015">
    <property type="protein sequence ID" value="KAF5379660.1"/>
    <property type="molecule type" value="Genomic_DNA"/>
</dbReference>
<dbReference type="InterPro" id="IPR036388">
    <property type="entry name" value="WH-like_DNA-bd_sf"/>
</dbReference>
<dbReference type="Pfam" id="PF00250">
    <property type="entry name" value="Forkhead"/>
    <property type="match status" value="1"/>
</dbReference>
<reference evidence="6 7" key="1">
    <citation type="journal article" date="2020" name="ISME J.">
        <title>Uncovering the hidden diversity of litter-decomposition mechanisms in mushroom-forming fungi.</title>
        <authorList>
            <person name="Floudas D."/>
            <person name="Bentzer J."/>
            <person name="Ahren D."/>
            <person name="Johansson T."/>
            <person name="Persson P."/>
            <person name="Tunlid A."/>
        </authorList>
    </citation>
    <scope>NUCLEOTIDE SEQUENCE [LARGE SCALE GENOMIC DNA]</scope>
    <source>
        <strain evidence="6 7">CBS 661.87</strain>
    </source>
</reference>
<feature type="region of interest" description="Disordered" evidence="4">
    <location>
        <begin position="1"/>
        <end position="89"/>
    </location>
</feature>
<feature type="DNA-binding region" description="Fork-head" evidence="3">
    <location>
        <begin position="290"/>
        <end position="388"/>
    </location>
</feature>
<feature type="compositionally biased region" description="Acidic residues" evidence="4">
    <location>
        <begin position="398"/>
        <end position="410"/>
    </location>
</feature>
<feature type="region of interest" description="Disordered" evidence="4">
    <location>
        <begin position="364"/>
        <end position="450"/>
    </location>
</feature>
<dbReference type="Gene3D" id="1.10.10.10">
    <property type="entry name" value="Winged helix-like DNA-binding domain superfamily/Winged helix DNA-binding domain"/>
    <property type="match status" value="1"/>
</dbReference>
<evidence type="ECO:0000256" key="1">
    <source>
        <dbReference type="ARBA" id="ARBA00023125"/>
    </source>
</evidence>
<organism evidence="6 7">
    <name type="scientific">Tricholomella constricta</name>
    <dbReference type="NCBI Taxonomy" id="117010"/>
    <lineage>
        <taxon>Eukaryota</taxon>
        <taxon>Fungi</taxon>
        <taxon>Dikarya</taxon>
        <taxon>Basidiomycota</taxon>
        <taxon>Agaricomycotina</taxon>
        <taxon>Agaricomycetes</taxon>
        <taxon>Agaricomycetidae</taxon>
        <taxon>Agaricales</taxon>
        <taxon>Tricholomatineae</taxon>
        <taxon>Lyophyllaceae</taxon>
        <taxon>Tricholomella</taxon>
    </lineage>
</organism>
<dbReference type="PANTHER" id="PTHR11829:SF343">
    <property type="entry name" value="FORK-HEAD DOMAIN-CONTAINING PROTEIN"/>
    <property type="match status" value="1"/>
</dbReference>
<protein>
    <recommendedName>
        <fullName evidence="5">Fork-head domain-containing protein</fullName>
    </recommendedName>
</protein>
<dbReference type="PRINTS" id="PR00053">
    <property type="entry name" value="FORKHEAD"/>
</dbReference>
<keyword evidence="1 3" id="KW-0238">DNA-binding</keyword>
<dbReference type="CDD" id="cd00059">
    <property type="entry name" value="FH_FOX"/>
    <property type="match status" value="1"/>
</dbReference>
<dbReference type="InterPro" id="IPR050211">
    <property type="entry name" value="FOX_domain-containing"/>
</dbReference>